<name>A0A1Q3EGC0_LENED</name>
<keyword evidence="3" id="KW-1185">Reference proteome</keyword>
<reference evidence="2 3" key="2">
    <citation type="submission" date="2017-02" db="EMBL/GenBank/DDBJ databases">
        <title>A genome survey and senescence transcriptome analysis in Lentinula edodes.</title>
        <authorList>
            <person name="Sakamoto Y."/>
            <person name="Nakade K."/>
            <person name="Sato S."/>
            <person name="Yoshida Y."/>
            <person name="Miyazaki K."/>
            <person name="Natsume S."/>
            <person name="Konno N."/>
        </authorList>
    </citation>
    <scope>NUCLEOTIDE SEQUENCE [LARGE SCALE GENOMIC DNA]</scope>
    <source>
        <strain evidence="2 3">NBRC 111202</strain>
    </source>
</reference>
<sequence length="189" mass="22481">MLNPMYFLRQILLQLHFRQAPYLLYPKYFHNNLSAQHHPQSILEIDTSNSKAATPPIHPSVEPEESIEQLLKWVNEELIVTDIIQEERRIVDRSKVLRDEYLAAHQYTHQLMMDHYKITNEAHRALHEYEMANQELRHLQLRRQVLNKQQELARLGLLGMDYEPDGNSIISCPKLTIDSRSHYTDFWIL</sequence>
<gene>
    <name evidence="2" type="ORF">LENED_008178</name>
</gene>
<protein>
    <submittedName>
        <fullName evidence="2">Uncharacterized protein</fullName>
    </submittedName>
</protein>
<keyword evidence="1" id="KW-0175">Coiled coil</keyword>
<accession>A0A1Q3EGC0</accession>
<dbReference type="Proteomes" id="UP000188533">
    <property type="component" value="Unassembled WGS sequence"/>
</dbReference>
<organism evidence="2 3">
    <name type="scientific">Lentinula edodes</name>
    <name type="common">Shiitake mushroom</name>
    <name type="synonym">Lentinus edodes</name>
    <dbReference type="NCBI Taxonomy" id="5353"/>
    <lineage>
        <taxon>Eukaryota</taxon>
        <taxon>Fungi</taxon>
        <taxon>Dikarya</taxon>
        <taxon>Basidiomycota</taxon>
        <taxon>Agaricomycotina</taxon>
        <taxon>Agaricomycetes</taxon>
        <taxon>Agaricomycetidae</taxon>
        <taxon>Agaricales</taxon>
        <taxon>Marasmiineae</taxon>
        <taxon>Omphalotaceae</taxon>
        <taxon>Lentinula</taxon>
    </lineage>
</organism>
<dbReference type="EMBL" id="BDGU01000315">
    <property type="protein sequence ID" value="GAW06267.1"/>
    <property type="molecule type" value="Genomic_DNA"/>
</dbReference>
<evidence type="ECO:0000313" key="3">
    <source>
        <dbReference type="Proteomes" id="UP000188533"/>
    </source>
</evidence>
<feature type="coiled-coil region" evidence="1">
    <location>
        <begin position="122"/>
        <end position="151"/>
    </location>
</feature>
<comment type="caution">
    <text evidence="2">The sequence shown here is derived from an EMBL/GenBank/DDBJ whole genome shotgun (WGS) entry which is preliminary data.</text>
</comment>
<evidence type="ECO:0000313" key="2">
    <source>
        <dbReference type="EMBL" id="GAW06267.1"/>
    </source>
</evidence>
<reference evidence="2 3" key="1">
    <citation type="submission" date="2016-08" db="EMBL/GenBank/DDBJ databases">
        <authorList>
            <consortium name="Lentinula edodes genome sequencing consortium"/>
            <person name="Sakamoto Y."/>
            <person name="Nakade K."/>
            <person name="Sato S."/>
            <person name="Yoshida Y."/>
            <person name="Miyazaki K."/>
            <person name="Natsume S."/>
            <person name="Konno N."/>
        </authorList>
    </citation>
    <scope>NUCLEOTIDE SEQUENCE [LARGE SCALE GENOMIC DNA]</scope>
    <source>
        <strain evidence="2 3">NBRC 111202</strain>
    </source>
</reference>
<dbReference type="AlphaFoldDB" id="A0A1Q3EGC0"/>
<proteinExistence type="predicted"/>
<evidence type="ECO:0000256" key="1">
    <source>
        <dbReference type="SAM" id="Coils"/>
    </source>
</evidence>